<name>A0ABS5VUY9_9BACT</name>
<sequence>METKAENNTTRKKTGWKNFFSLGEVGGYFFRGKDSSRPNNINIRMMHGINKISIVVFLLGVIFLILKRLL</sequence>
<dbReference type="Pfam" id="PF20498">
    <property type="entry name" value="DUF6728"/>
    <property type="match status" value="1"/>
</dbReference>
<evidence type="ECO:0000256" key="1">
    <source>
        <dbReference type="SAM" id="Phobius"/>
    </source>
</evidence>
<protein>
    <recommendedName>
        <fullName evidence="4">DUF5808 domain-containing protein</fullName>
    </recommendedName>
</protein>
<reference evidence="2 3" key="1">
    <citation type="submission" date="2021-05" db="EMBL/GenBank/DDBJ databases">
        <title>A Polyphasic approach of four new species of the genus Ohtaekwangia: Ohtaekwangia histidinii sp. nov., Ohtaekwangia cretensis sp. nov., Ohtaekwangia indiensis sp. nov., Ohtaekwangia reichenbachii sp. nov. from diverse environment.</title>
        <authorList>
            <person name="Octaviana S."/>
        </authorList>
    </citation>
    <scope>NUCLEOTIDE SEQUENCE [LARGE SCALE GENOMIC DNA]</scope>
    <source>
        <strain evidence="2 3">PWU20</strain>
    </source>
</reference>
<keyword evidence="1" id="KW-1133">Transmembrane helix</keyword>
<feature type="transmembrane region" description="Helical" evidence="1">
    <location>
        <begin position="48"/>
        <end position="66"/>
    </location>
</feature>
<dbReference type="EMBL" id="JAHESD010000050">
    <property type="protein sequence ID" value="MBT1705253.1"/>
    <property type="molecule type" value="Genomic_DNA"/>
</dbReference>
<comment type="caution">
    <text evidence="2">The sequence shown here is derived from an EMBL/GenBank/DDBJ whole genome shotgun (WGS) entry which is preliminary data.</text>
</comment>
<keyword evidence="1" id="KW-0472">Membrane</keyword>
<dbReference type="RefSeq" id="WP_254155207.1">
    <property type="nucleotide sequence ID" value="NZ_JAHESD010000050.1"/>
</dbReference>
<dbReference type="InterPro" id="IPR046615">
    <property type="entry name" value="DUF6728"/>
</dbReference>
<organism evidence="2 3">
    <name type="scientific">Chryseosolibacter indicus</name>
    <dbReference type="NCBI Taxonomy" id="2782351"/>
    <lineage>
        <taxon>Bacteria</taxon>
        <taxon>Pseudomonadati</taxon>
        <taxon>Bacteroidota</taxon>
        <taxon>Cytophagia</taxon>
        <taxon>Cytophagales</taxon>
        <taxon>Chryseotaleaceae</taxon>
        <taxon>Chryseosolibacter</taxon>
    </lineage>
</organism>
<evidence type="ECO:0008006" key="4">
    <source>
        <dbReference type="Google" id="ProtNLM"/>
    </source>
</evidence>
<evidence type="ECO:0000313" key="3">
    <source>
        <dbReference type="Proteomes" id="UP000772618"/>
    </source>
</evidence>
<keyword evidence="1" id="KW-0812">Transmembrane</keyword>
<dbReference type="Proteomes" id="UP000772618">
    <property type="component" value="Unassembled WGS sequence"/>
</dbReference>
<keyword evidence="3" id="KW-1185">Reference proteome</keyword>
<accession>A0ABS5VUY9</accession>
<proteinExistence type="predicted"/>
<evidence type="ECO:0000313" key="2">
    <source>
        <dbReference type="EMBL" id="MBT1705253.1"/>
    </source>
</evidence>
<gene>
    <name evidence="2" type="ORF">KK060_18310</name>
</gene>